<protein>
    <recommendedName>
        <fullName evidence="6">EGF-like domain-containing protein</fullName>
    </recommendedName>
</protein>
<dbReference type="FunFam" id="2.10.25.10:FF:000920">
    <property type="entry name" value="protein eyes shut homolog"/>
    <property type="match status" value="1"/>
</dbReference>
<dbReference type="PROSITE" id="PS50026">
    <property type="entry name" value="EGF_3"/>
    <property type="match status" value="1"/>
</dbReference>
<evidence type="ECO:0000259" key="6">
    <source>
        <dbReference type="PROSITE" id="PS50026"/>
    </source>
</evidence>
<comment type="caution">
    <text evidence="4">Lacks conserved residue(s) required for the propagation of feature annotation.</text>
</comment>
<dbReference type="GO" id="GO:0005509">
    <property type="term" value="F:calcium ion binding"/>
    <property type="evidence" value="ECO:0007669"/>
    <property type="project" value="InterPro"/>
</dbReference>
<dbReference type="PANTHER" id="PTHR24049:SF35">
    <property type="entry name" value="EGF-LIKE DOMAIN-CONTAINING PROTEIN"/>
    <property type="match status" value="1"/>
</dbReference>
<evidence type="ECO:0000256" key="1">
    <source>
        <dbReference type="ARBA" id="ARBA00022536"/>
    </source>
</evidence>
<dbReference type="InterPro" id="IPR051022">
    <property type="entry name" value="Notch_Cell-Fate_Det"/>
</dbReference>
<dbReference type="SMART" id="SM00181">
    <property type="entry name" value="EGF"/>
    <property type="match status" value="1"/>
</dbReference>
<dbReference type="SUPFAM" id="SSF57196">
    <property type="entry name" value="EGF/Laminin"/>
    <property type="match status" value="1"/>
</dbReference>
<evidence type="ECO:0000256" key="2">
    <source>
        <dbReference type="ARBA" id="ARBA00022737"/>
    </source>
</evidence>
<dbReference type="EMBL" id="JARO02000692">
    <property type="protein sequence ID" value="KPP77716.1"/>
    <property type="molecule type" value="Genomic_DNA"/>
</dbReference>
<dbReference type="Proteomes" id="UP000034805">
    <property type="component" value="Unassembled WGS sequence"/>
</dbReference>
<comment type="caution">
    <text evidence="7">The sequence shown here is derived from an EMBL/GenBank/DDBJ whole genome shotgun (WGS) entry which is preliminary data.</text>
</comment>
<keyword evidence="2" id="KW-0677">Repeat</keyword>
<feature type="disulfide bond" evidence="4">
    <location>
        <begin position="16"/>
        <end position="26"/>
    </location>
</feature>
<feature type="region of interest" description="Disordered" evidence="5">
    <location>
        <begin position="102"/>
        <end position="121"/>
    </location>
</feature>
<dbReference type="CDD" id="cd00054">
    <property type="entry name" value="EGF_CA"/>
    <property type="match status" value="1"/>
</dbReference>
<sequence>MAGWTGLHCEDDINECLPQPCEQGMCIQNDPGHGYTCFCRPGFVGKNCEHNYDDCLMQTCPSDHYCVDGINEVSCIPIMTSDQGVRAIPKSIQSTTLLPHPASTMAESPENNQQPEGMTKRCLKDEKSTIWL</sequence>
<dbReference type="PROSITE" id="PS01186">
    <property type="entry name" value="EGF_2"/>
    <property type="match status" value="1"/>
</dbReference>
<evidence type="ECO:0000256" key="4">
    <source>
        <dbReference type="PROSITE-ProRule" id="PRU00076"/>
    </source>
</evidence>
<dbReference type="AlphaFoldDB" id="A0A0P7VU84"/>
<reference evidence="7 8" key="1">
    <citation type="submission" date="2015-08" db="EMBL/GenBank/DDBJ databases">
        <title>The genome of the Asian arowana (Scleropages formosus).</title>
        <authorList>
            <person name="Tan M.H."/>
            <person name="Gan H.M."/>
            <person name="Croft L.J."/>
            <person name="Austin C.M."/>
        </authorList>
    </citation>
    <scope>NUCLEOTIDE SEQUENCE [LARGE SCALE GENOMIC DNA]</scope>
    <source>
        <strain evidence="7">Aro1</strain>
    </source>
</reference>
<dbReference type="PANTHER" id="PTHR24049">
    <property type="entry name" value="CRUMBS FAMILY MEMBER"/>
    <property type="match status" value="1"/>
</dbReference>
<accession>A0A0P7VU84</accession>
<evidence type="ECO:0000256" key="3">
    <source>
        <dbReference type="ARBA" id="ARBA00023157"/>
    </source>
</evidence>
<proteinExistence type="predicted"/>
<keyword evidence="3 4" id="KW-1015">Disulfide bond</keyword>
<feature type="compositionally biased region" description="Polar residues" evidence="5">
    <location>
        <begin position="105"/>
        <end position="116"/>
    </location>
</feature>
<dbReference type="InterPro" id="IPR000742">
    <property type="entry name" value="EGF"/>
</dbReference>
<gene>
    <name evidence="7" type="ORF">Z043_102832</name>
</gene>
<keyword evidence="1 4" id="KW-0245">EGF-like domain</keyword>
<evidence type="ECO:0000256" key="5">
    <source>
        <dbReference type="SAM" id="MobiDB-lite"/>
    </source>
</evidence>
<dbReference type="PROSITE" id="PS00022">
    <property type="entry name" value="EGF_1"/>
    <property type="match status" value="1"/>
</dbReference>
<evidence type="ECO:0000313" key="7">
    <source>
        <dbReference type="EMBL" id="KPP77716.1"/>
    </source>
</evidence>
<name>A0A0P7VU84_SCLFO</name>
<feature type="disulfide bond" evidence="4">
    <location>
        <begin position="39"/>
        <end position="48"/>
    </location>
</feature>
<dbReference type="InterPro" id="IPR001881">
    <property type="entry name" value="EGF-like_Ca-bd_dom"/>
</dbReference>
<dbReference type="Pfam" id="PF00008">
    <property type="entry name" value="EGF"/>
    <property type="match status" value="1"/>
</dbReference>
<organism evidence="7 8">
    <name type="scientific">Scleropages formosus</name>
    <name type="common">Asian bonytongue</name>
    <name type="synonym">Osteoglossum formosum</name>
    <dbReference type="NCBI Taxonomy" id="113540"/>
    <lineage>
        <taxon>Eukaryota</taxon>
        <taxon>Metazoa</taxon>
        <taxon>Chordata</taxon>
        <taxon>Craniata</taxon>
        <taxon>Vertebrata</taxon>
        <taxon>Euteleostomi</taxon>
        <taxon>Actinopterygii</taxon>
        <taxon>Neopterygii</taxon>
        <taxon>Teleostei</taxon>
        <taxon>Osteoglossocephala</taxon>
        <taxon>Osteoglossomorpha</taxon>
        <taxon>Osteoglossiformes</taxon>
        <taxon>Osteoglossidae</taxon>
        <taxon>Scleropages</taxon>
    </lineage>
</organism>
<feature type="domain" description="EGF-like" evidence="6">
    <location>
        <begin position="12"/>
        <end position="49"/>
    </location>
</feature>
<dbReference type="Gene3D" id="2.10.25.10">
    <property type="entry name" value="Laminin"/>
    <property type="match status" value="1"/>
</dbReference>
<evidence type="ECO:0000313" key="8">
    <source>
        <dbReference type="Proteomes" id="UP000034805"/>
    </source>
</evidence>
<dbReference type="SMART" id="SM00179">
    <property type="entry name" value="EGF_CA"/>
    <property type="match status" value="1"/>
</dbReference>